<comment type="caution">
    <text evidence="1">The sequence shown here is derived from an EMBL/GenBank/DDBJ whole genome shotgun (WGS) entry which is preliminary data.</text>
</comment>
<evidence type="ECO:0000313" key="1">
    <source>
        <dbReference type="EMBL" id="KAK9135450.1"/>
    </source>
</evidence>
<gene>
    <name evidence="1" type="ORF">Syun_014780</name>
</gene>
<dbReference type="Proteomes" id="UP001420932">
    <property type="component" value="Unassembled WGS sequence"/>
</dbReference>
<evidence type="ECO:0000313" key="2">
    <source>
        <dbReference type="Proteomes" id="UP001420932"/>
    </source>
</evidence>
<organism evidence="1 2">
    <name type="scientific">Stephania yunnanensis</name>
    <dbReference type="NCBI Taxonomy" id="152371"/>
    <lineage>
        <taxon>Eukaryota</taxon>
        <taxon>Viridiplantae</taxon>
        <taxon>Streptophyta</taxon>
        <taxon>Embryophyta</taxon>
        <taxon>Tracheophyta</taxon>
        <taxon>Spermatophyta</taxon>
        <taxon>Magnoliopsida</taxon>
        <taxon>Ranunculales</taxon>
        <taxon>Menispermaceae</taxon>
        <taxon>Menispermoideae</taxon>
        <taxon>Cissampelideae</taxon>
        <taxon>Stephania</taxon>
    </lineage>
</organism>
<dbReference type="EMBL" id="JBBNAF010000006">
    <property type="protein sequence ID" value="KAK9135450.1"/>
    <property type="molecule type" value="Genomic_DNA"/>
</dbReference>
<protein>
    <submittedName>
        <fullName evidence="1">Uncharacterized protein</fullName>
    </submittedName>
</protein>
<dbReference type="AlphaFoldDB" id="A0AAP0JM52"/>
<keyword evidence="2" id="KW-1185">Reference proteome</keyword>
<proteinExistence type="predicted"/>
<sequence length="91" mass="9874">MGEVVCDVFLATDDLLLMEQLVVHSTRHFINEIGFKVYEDGTGNVLPCTGFTKEGVEGTISSLNSLVTSHLAIRLDTALEIVKLPISIANI</sequence>
<accession>A0AAP0JM52</accession>
<name>A0AAP0JM52_9MAGN</name>
<reference evidence="1 2" key="1">
    <citation type="submission" date="2024-01" db="EMBL/GenBank/DDBJ databases">
        <title>Genome assemblies of Stephania.</title>
        <authorList>
            <person name="Yang L."/>
        </authorList>
    </citation>
    <scope>NUCLEOTIDE SEQUENCE [LARGE SCALE GENOMIC DNA]</scope>
    <source>
        <strain evidence="1">YNDBR</strain>
        <tissue evidence="1">Leaf</tissue>
    </source>
</reference>